<organism evidence="1 2">
    <name type="scientific">Halteria grandinella</name>
    <dbReference type="NCBI Taxonomy" id="5974"/>
    <lineage>
        <taxon>Eukaryota</taxon>
        <taxon>Sar</taxon>
        <taxon>Alveolata</taxon>
        <taxon>Ciliophora</taxon>
        <taxon>Intramacronucleata</taxon>
        <taxon>Spirotrichea</taxon>
        <taxon>Stichotrichia</taxon>
        <taxon>Sporadotrichida</taxon>
        <taxon>Halteriidae</taxon>
        <taxon>Halteria</taxon>
    </lineage>
</organism>
<dbReference type="Proteomes" id="UP000785679">
    <property type="component" value="Unassembled WGS sequence"/>
</dbReference>
<evidence type="ECO:0000313" key="1">
    <source>
        <dbReference type="EMBL" id="TNV84871.1"/>
    </source>
</evidence>
<dbReference type="InterPro" id="IPR002495">
    <property type="entry name" value="Glyco_trans_8"/>
</dbReference>
<evidence type="ECO:0008006" key="3">
    <source>
        <dbReference type="Google" id="ProtNLM"/>
    </source>
</evidence>
<dbReference type="Gene3D" id="3.90.550.10">
    <property type="entry name" value="Spore Coat Polysaccharide Biosynthesis Protein SpsA, Chain A"/>
    <property type="match status" value="1"/>
</dbReference>
<dbReference type="OrthoDB" id="2014201at2759"/>
<accession>A0A8J8NZZ6</accession>
<proteinExistence type="predicted"/>
<sequence length="257" mass="29667">MEAAAVDKSQVKKVYATMITDDKYISGLQVMHYTLRKFTQRTLVIILQDNVKKITEKQLEKLSNVIIKKVSHLSNPHEKNASDASWIGSGYTKLYIWSLVEYEQLFYIDADCMINACIEDVFDRDVSFAAAPDVFPPDHFNAGVLLIKPSIEIFNDMVAKSPDMPSYDGGDTGFLNNYFPDWYKMESQCRLPYGYNAQRILHWFTIKRTDGYWKEVEKDGGLKIIHYSSSPKPWEGKPKGDLEAIWYGQFIEFLQNK</sequence>
<evidence type="ECO:0000313" key="2">
    <source>
        <dbReference type="Proteomes" id="UP000785679"/>
    </source>
</evidence>
<dbReference type="InterPro" id="IPR050587">
    <property type="entry name" value="GNT1/Glycosyltrans_8"/>
</dbReference>
<protein>
    <recommendedName>
        <fullName evidence="3">Glycosyltransferase family 8 protein</fullName>
    </recommendedName>
</protein>
<keyword evidence="2" id="KW-1185">Reference proteome</keyword>
<name>A0A8J8NZZ6_HALGN</name>
<dbReference type="PANTHER" id="PTHR11183">
    <property type="entry name" value="GLYCOGENIN SUBFAMILY MEMBER"/>
    <property type="match status" value="1"/>
</dbReference>
<dbReference type="Pfam" id="PF01501">
    <property type="entry name" value="Glyco_transf_8"/>
    <property type="match status" value="1"/>
</dbReference>
<comment type="caution">
    <text evidence="1">The sequence shown here is derived from an EMBL/GenBank/DDBJ whole genome shotgun (WGS) entry which is preliminary data.</text>
</comment>
<dbReference type="GO" id="GO:0016757">
    <property type="term" value="F:glycosyltransferase activity"/>
    <property type="evidence" value="ECO:0007669"/>
    <property type="project" value="InterPro"/>
</dbReference>
<dbReference type="EMBL" id="RRYP01002346">
    <property type="protein sequence ID" value="TNV84871.1"/>
    <property type="molecule type" value="Genomic_DNA"/>
</dbReference>
<dbReference type="SUPFAM" id="SSF53448">
    <property type="entry name" value="Nucleotide-diphospho-sugar transferases"/>
    <property type="match status" value="1"/>
</dbReference>
<gene>
    <name evidence="1" type="ORF">FGO68_gene11374</name>
</gene>
<reference evidence="1" key="1">
    <citation type="submission" date="2019-06" db="EMBL/GenBank/DDBJ databases">
        <authorList>
            <person name="Zheng W."/>
        </authorList>
    </citation>
    <scope>NUCLEOTIDE SEQUENCE</scope>
    <source>
        <strain evidence="1">QDHG01</strain>
    </source>
</reference>
<dbReference type="InterPro" id="IPR029044">
    <property type="entry name" value="Nucleotide-diphossugar_trans"/>
</dbReference>
<dbReference type="AlphaFoldDB" id="A0A8J8NZZ6"/>